<dbReference type="Gene3D" id="3.30.160.60">
    <property type="entry name" value="Classic Zinc Finger"/>
    <property type="match status" value="1"/>
</dbReference>
<dbReference type="GO" id="GO:0008270">
    <property type="term" value="F:zinc ion binding"/>
    <property type="evidence" value="ECO:0007669"/>
    <property type="project" value="UniProtKB-KW"/>
</dbReference>
<feature type="coiled-coil region" evidence="2">
    <location>
        <begin position="159"/>
        <end position="215"/>
    </location>
</feature>
<dbReference type="InterPro" id="IPR000315">
    <property type="entry name" value="Znf_B-box"/>
</dbReference>
<reference evidence="4" key="1">
    <citation type="submission" date="2018-11" db="EMBL/GenBank/DDBJ databases">
        <authorList>
            <person name="Alioto T."/>
            <person name="Alioto T."/>
        </authorList>
    </citation>
    <scope>NUCLEOTIDE SEQUENCE</scope>
</reference>
<evidence type="ECO:0000256" key="1">
    <source>
        <dbReference type="PROSITE-ProRule" id="PRU00024"/>
    </source>
</evidence>
<keyword evidence="1" id="KW-0863">Zinc-finger</keyword>
<dbReference type="PROSITE" id="PS50119">
    <property type="entry name" value="ZF_BBOX"/>
    <property type="match status" value="1"/>
</dbReference>
<evidence type="ECO:0000256" key="2">
    <source>
        <dbReference type="SAM" id="Coils"/>
    </source>
</evidence>
<keyword evidence="2" id="KW-0175">Coiled coil</keyword>
<dbReference type="InterPro" id="IPR047153">
    <property type="entry name" value="TRIM45/56/19-like"/>
</dbReference>
<dbReference type="Proteomes" id="UP000596742">
    <property type="component" value="Unassembled WGS sequence"/>
</dbReference>
<dbReference type="EMBL" id="UYJE01006823">
    <property type="protein sequence ID" value="VDI49317.1"/>
    <property type="molecule type" value="Genomic_DNA"/>
</dbReference>
<accession>A0A8B6FHJ2</accession>
<dbReference type="PANTHER" id="PTHR25462">
    <property type="entry name" value="BONUS, ISOFORM C-RELATED"/>
    <property type="match status" value="1"/>
</dbReference>
<organism evidence="4 5">
    <name type="scientific">Mytilus galloprovincialis</name>
    <name type="common">Mediterranean mussel</name>
    <dbReference type="NCBI Taxonomy" id="29158"/>
    <lineage>
        <taxon>Eukaryota</taxon>
        <taxon>Metazoa</taxon>
        <taxon>Spiralia</taxon>
        <taxon>Lophotrochozoa</taxon>
        <taxon>Mollusca</taxon>
        <taxon>Bivalvia</taxon>
        <taxon>Autobranchia</taxon>
        <taxon>Pteriomorphia</taxon>
        <taxon>Mytilida</taxon>
        <taxon>Mytiloidea</taxon>
        <taxon>Mytilidae</taxon>
        <taxon>Mytilinae</taxon>
        <taxon>Mytilus</taxon>
    </lineage>
</organism>
<dbReference type="SUPFAM" id="SSF75011">
    <property type="entry name" value="3-carboxy-cis,cis-mucoante lactonizing enzyme"/>
    <property type="match status" value="1"/>
</dbReference>
<dbReference type="SMART" id="SM00336">
    <property type="entry name" value="BBOX"/>
    <property type="match status" value="1"/>
</dbReference>
<comment type="caution">
    <text evidence="4">The sequence shown here is derived from an EMBL/GenBank/DDBJ whole genome shotgun (WGS) entry which is preliminary data.</text>
</comment>
<proteinExistence type="predicted"/>
<protein>
    <recommendedName>
        <fullName evidence="3">B box-type domain-containing protein</fullName>
    </recommendedName>
</protein>
<gene>
    <name evidence="4" type="ORF">MGAL_10B080060</name>
</gene>
<evidence type="ECO:0000313" key="5">
    <source>
        <dbReference type="Proteomes" id="UP000596742"/>
    </source>
</evidence>
<keyword evidence="1" id="KW-0479">Metal-binding</keyword>
<sequence>MSTDQRVLLCDVCQKRHLSKSAEEYCPQCEEALCRECRDHHKLSKLLKSHQTITVDKYNKLPSFIKQISQNCQEHDCFLEFYCKSHDALCCKLCLISGHKKCKETIFIEDFLKPLTGHQSAALDNIETVLQDLKNNICSAIKDRNRNMTEIRDQKRVIGEQIKEKRKDINTLLDHLEEDILQKVSTLEKTNCREIEEIVTKLEDEKEKVDGIQKEVESVKLFASNLQIFMGTKAFQGSISTNEINVQQIYDNGSLNNVTMKCTFNEKLEGFIKHIKTFGDVEIDNSEKHVSFSWKGDISAQIFKPKSVAKSIETINVRLGHRINITRESISGCAISESGHMLFLQAHRNSMMKYAPNGEFISESRINLKAGRIGYDLAVIDSNTVAVSSGKTYPQHIYLIDMGSTNTSQVLQLGDYCCGLSYSNDSFICCTYHNGIKIYDRSHSNVRILPNSPNAVDHTYVASNANRIFHTNWRDDSVVCYDFSGQAVGWNFITVYYVFRLGSKTTSFRNFR</sequence>
<dbReference type="OrthoDB" id="6131248at2759"/>
<evidence type="ECO:0000259" key="3">
    <source>
        <dbReference type="PROSITE" id="PS50119"/>
    </source>
</evidence>
<feature type="domain" description="B box-type" evidence="3">
    <location>
        <begin position="5"/>
        <end position="55"/>
    </location>
</feature>
<dbReference type="AlphaFoldDB" id="A0A8B6FHJ2"/>
<evidence type="ECO:0000313" key="4">
    <source>
        <dbReference type="EMBL" id="VDI49317.1"/>
    </source>
</evidence>
<keyword evidence="1" id="KW-0862">Zinc</keyword>
<dbReference type="PANTHER" id="PTHR25462:SF296">
    <property type="entry name" value="MEIOTIC P26, ISOFORM F"/>
    <property type="match status" value="1"/>
</dbReference>
<name>A0A8B6FHJ2_MYTGA</name>
<keyword evidence="5" id="KW-1185">Reference proteome</keyword>